<evidence type="ECO:0000313" key="10">
    <source>
        <dbReference type="Proteomes" id="UP000264146"/>
    </source>
</evidence>
<dbReference type="InterPro" id="IPR003593">
    <property type="entry name" value="AAA+_ATPase"/>
</dbReference>
<organism evidence="9">
    <name type="scientific">Staphylococcus schleiferi</name>
    <dbReference type="NCBI Taxonomy" id="1295"/>
    <lineage>
        <taxon>Bacteria</taxon>
        <taxon>Bacillati</taxon>
        <taxon>Bacillota</taxon>
        <taxon>Bacilli</taxon>
        <taxon>Bacillales</taxon>
        <taxon>Staphylococcaceae</taxon>
        <taxon>Staphylococcus</taxon>
    </lineage>
</organism>
<gene>
    <name evidence="9" type="primary">znuC_2</name>
    <name evidence="8" type="ORF">C1O36_04980</name>
    <name evidence="9" type="ORF">NCTC12218_02236</name>
</gene>
<evidence type="ECO:0000259" key="6">
    <source>
        <dbReference type="PROSITE" id="PS50893"/>
    </source>
</evidence>
<dbReference type="InterPro" id="IPR027417">
    <property type="entry name" value="P-loop_NTPase"/>
</dbReference>
<dbReference type="Pfam" id="PF00005">
    <property type="entry name" value="ABC_tran"/>
    <property type="match status" value="1"/>
</dbReference>
<sequence>MLSIKNLNLFLGQKHVLKNITLDLPLNGEMIGIMGPNGSGKSSLIKSIIGELPAEGTILLNQKPTQQHLTDITYIPQKSVLDLDFPINVQDLVLSGCYQEIGWFKRVPKSIRDKRDALLKELELFDLRKRQLHALSGGQLQRVFIARALMSDSVVYLLDEPFVGIDFKSEHIIYNKLKALKQQGKLILIVHHDLTTASEYFDRILLLNQSVAFLGASSEALKTENIESVFLSRHHSTKLQDQNPHGKESSQDVIHSTSL</sequence>
<dbReference type="GeneID" id="93790876"/>
<keyword evidence="9" id="KW-0378">Hydrolase</keyword>
<dbReference type="InterPro" id="IPR050153">
    <property type="entry name" value="Metal_Ion_Import_ABC"/>
</dbReference>
<keyword evidence="2" id="KW-0813">Transport</keyword>
<keyword evidence="11" id="KW-1185">Reference proteome</keyword>
<dbReference type="CDD" id="cd03235">
    <property type="entry name" value="ABC_Metallic_Cations"/>
    <property type="match status" value="1"/>
</dbReference>
<keyword evidence="4 9" id="KW-0067">ATP-binding</keyword>
<accession>A0A7Z7QR38</accession>
<evidence type="ECO:0000256" key="4">
    <source>
        <dbReference type="ARBA" id="ARBA00022840"/>
    </source>
</evidence>
<feature type="region of interest" description="Disordered" evidence="5">
    <location>
        <begin position="236"/>
        <end position="259"/>
    </location>
</feature>
<dbReference type="PROSITE" id="PS00211">
    <property type="entry name" value="ABC_TRANSPORTER_1"/>
    <property type="match status" value="1"/>
</dbReference>
<feature type="domain" description="ABC transporter" evidence="6">
    <location>
        <begin position="2"/>
        <end position="234"/>
    </location>
</feature>
<evidence type="ECO:0000256" key="2">
    <source>
        <dbReference type="ARBA" id="ARBA00022448"/>
    </source>
</evidence>
<reference evidence="8 11" key="1">
    <citation type="submission" date="2018-01" db="EMBL/GenBank/DDBJ databases">
        <title>Complete genome sequence of Staphylococcus Scheliferi isolated from human.</title>
        <authorList>
            <person name="Abouelkhair M.A."/>
            <person name="Bemis D.A."/>
            <person name="Kania S.A."/>
        </authorList>
    </citation>
    <scope>NUCLEOTIDE SEQUENCE [LARGE SCALE GENOMIC DNA]</scope>
    <source>
        <strain evidence="8 11">ATCC 43808</strain>
    </source>
</reference>
<evidence type="ECO:0000256" key="5">
    <source>
        <dbReference type="SAM" id="MobiDB-lite"/>
    </source>
</evidence>
<keyword evidence="3" id="KW-0547">Nucleotide-binding</keyword>
<protein>
    <submittedName>
        <fullName evidence="8 9">ABC transporter ATP-binding protein</fullName>
        <ecNumber evidence="9">3.6.3.-</ecNumber>
    </submittedName>
</protein>
<dbReference type="EMBL" id="POVK01000012">
    <property type="protein sequence ID" value="NHA33884.1"/>
    <property type="molecule type" value="Genomic_DNA"/>
</dbReference>
<dbReference type="InterPro" id="IPR017871">
    <property type="entry name" value="ABC_transporter-like_CS"/>
</dbReference>
<evidence type="ECO:0000313" key="7">
    <source>
        <dbReference type="EMBL" id="CAD7360559.1"/>
    </source>
</evidence>
<dbReference type="PANTHER" id="PTHR42734:SF5">
    <property type="entry name" value="IRON TRANSPORT SYSTEM ATP-BINDING PROTEIN HI_0361-RELATED"/>
    <property type="match status" value="1"/>
</dbReference>
<evidence type="ECO:0000313" key="11">
    <source>
        <dbReference type="Proteomes" id="UP000572988"/>
    </source>
</evidence>
<dbReference type="EMBL" id="UHEF01000001">
    <property type="protein sequence ID" value="SUM90155.1"/>
    <property type="molecule type" value="Genomic_DNA"/>
</dbReference>
<dbReference type="GO" id="GO:0005524">
    <property type="term" value="F:ATP binding"/>
    <property type="evidence" value="ECO:0007669"/>
    <property type="project" value="UniProtKB-KW"/>
</dbReference>
<dbReference type="PANTHER" id="PTHR42734">
    <property type="entry name" value="METAL TRANSPORT SYSTEM ATP-BINDING PROTEIN TM_0124-RELATED"/>
    <property type="match status" value="1"/>
</dbReference>
<dbReference type="RefSeq" id="WP_016424381.1">
    <property type="nucleotide sequence ID" value="NZ_CABKRV010000001.1"/>
</dbReference>
<dbReference type="EC" id="3.6.3.-" evidence="9"/>
<dbReference type="Proteomes" id="UP000572988">
    <property type="component" value="Unassembled WGS sequence"/>
</dbReference>
<name>A0A7Z7QR38_STASC</name>
<dbReference type="AlphaFoldDB" id="A0A7Z7QR38"/>
<evidence type="ECO:0000256" key="1">
    <source>
        <dbReference type="ARBA" id="ARBA00005417"/>
    </source>
</evidence>
<reference evidence="7 10" key="3">
    <citation type="submission" date="2020-11" db="EMBL/GenBank/DDBJ databases">
        <authorList>
            <consortium name="Pathogen Informatics"/>
        </authorList>
    </citation>
    <scope>NUCLEOTIDE SEQUENCE [LARGE SCALE GENOMIC DNA]</scope>
    <source>
        <strain evidence="7 10">NCTC12218</strain>
    </source>
</reference>
<dbReference type="InterPro" id="IPR003439">
    <property type="entry name" value="ABC_transporter-like_ATP-bd"/>
</dbReference>
<dbReference type="PROSITE" id="PS50893">
    <property type="entry name" value="ABC_TRANSPORTER_2"/>
    <property type="match status" value="1"/>
</dbReference>
<proteinExistence type="inferred from homology"/>
<dbReference type="Proteomes" id="UP000264146">
    <property type="component" value="Chromosome"/>
</dbReference>
<dbReference type="SMART" id="SM00382">
    <property type="entry name" value="AAA"/>
    <property type="match status" value="1"/>
</dbReference>
<dbReference type="Gene3D" id="3.40.50.300">
    <property type="entry name" value="P-loop containing nucleotide triphosphate hydrolases"/>
    <property type="match status" value="1"/>
</dbReference>
<evidence type="ECO:0000313" key="9">
    <source>
        <dbReference type="EMBL" id="SUM90155.1"/>
    </source>
</evidence>
<reference evidence="9" key="2">
    <citation type="submission" date="2018-06" db="EMBL/GenBank/DDBJ databases">
        <authorList>
            <consortium name="Pathogen Informatics"/>
            <person name="Doyle S."/>
        </authorList>
    </citation>
    <scope>NUCLEOTIDE SEQUENCE [LARGE SCALE GENOMIC DNA]</scope>
    <source>
        <strain evidence="9">NCTC12218</strain>
    </source>
</reference>
<dbReference type="SUPFAM" id="SSF52540">
    <property type="entry name" value="P-loop containing nucleoside triphosphate hydrolases"/>
    <property type="match status" value="1"/>
</dbReference>
<comment type="similarity">
    <text evidence="1">Belongs to the ABC transporter superfamily.</text>
</comment>
<evidence type="ECO:0000256" key="3">
    <source>
        <dbReference type="ARBA" id="ARBA00022741"/>
    </source>
</evidence>
<evidence type="ECO:0000313" key="8">
    <source>
        <dbReference type="EMBL" id="NHA33884.1"/>
    </source>
</evidence>
<dbReference type="GO" id="GO:0016887">
    <property type="term" value="F:ATP hydrolysis activity"/>
    <property type="evidence" value="ECO:0007669"/>
    <property type="project" value="InterPro"/>
</dbReference>
<dbReference type="EMBL" id="LR962863">
    <property type="protein sequence ID" value="CAD7360559.1"/>
    <property type="molecule type" value="Genomic_DNA"/>
</dbReference>